<name>A0A151GIY0_DRECN</name>
<dbReference type="InParanoid" id="A0A151GIY0"/>
<feature type="region of interest" description="Disordered" evidence="1">
    <location>
        <begin position="308"/>
        <end position="359"/>
    </location>
</feature>
<feature type="region of interest" description="Disordered" evidence="1">
    <location>
        <begin position="1"/>
        <end position="121"/>
    </location>
</feature>
<evidence type="ECO:0000313" key="2">
    <source>
        <dbReference type="EMBL" id="KYK56982.1"/>
    </source>
</evidence>
<organism evidence="2 3">
    <name type="scientific">Drechmeria coniospora</name>
    <name type="common">Nematophagous fungus</name>
    <name type="synonym">Meria coniospora</name>
    <dbReference type="NCBI Taxonomy" id="98403"/>
    <lineage>
        <taxon>Eukaryota</taxon>
        <taxon>Fungi</taxon>
        <taxon>Dikarya</taxon>
        <taxon>Ascomycota</taxon>
        <taxon>Pezizomycotina</taxon>
        <taxon>Sordariomycetes</taxon>
        <taxon>Hypocreomycetidae</taxon>
        <taxon>Hypocreales</taxon>
        <taxon>Ophiocordycipitaceae</taxon>
        <taxon>Drechmeria</taxon>
    </lineage>
</organism>
<keyword evidence="3" id="KW-1185">Reference proteome</keyword>
<protein>
    <submittedName>
        <fullName evidence="2">Uncharacterized protein</fullName>
    </submittedName>
</protein>
<gene>
    <name evidence="2" type="ORF">DCS_03989</name>
</gene>
<sequence>MTSLARSFKSSAAYLSPVRRPGIPGRTLSSSSELSLTSTTSGPPGDDAASADEAVVSAPGTPAFPAADAERRASAKPPNSPGGIPFRSCASTSHPITIELPKHVQRHNSSTVSTPLEPLSARGDLPGGYFPMHEDPTNRVHRPHPFHSDTAFARHHLLTSDSAAHATDARVVPKSFPARNPSTTAMAPPIVPVASYLAPGFHDNPLPVGKYYPSNYERLHAAQSRQRARPDDSPSSQTTSDAPVPASGREATQAEARRKMQQYQRDMIAQAALALGDSSQTLSKTGTTISLNGLPLRDSLAAVASHDPASPRLNPLGSPGPVTPMDLDAGRAGYLDKGDGRLMAGTSVPRTAGYAARPT</sequence>
<accession>A0A151GIY0</accession>
<evidence type="ECO:0000313" key="3">
    <source>
        <dbReference type="Proteomes" id="UP000076580"/>
    </source>
</evidence>
<dbReference type="RefSeq" id="XP_040656334.1">
    <property type="nucleotide sequence ID" value="XM_040801301.1"/>
</dbReference>
<feature type="region of interest" description="Disordered" evidence="1">
    <location>
        <begin position="220"/>
        <end position="261"/>
    </location>
</feature>
<dbReference type="AlphaFoldDB" id="A0A151GIY0"/>
<evidence type="ECO:0000256" key="1">
    <source>
        <dbReference type="SAM" id="MobiDB-lite"/>
    </source>
</evidence>
<dbReference type="GeneID" id="63716632"/>
<reference evidence="2 3" key="1">
    <citation type="journal article" date="2016" name="Sci. Rep.">
        <title>Insights into Adaptations to a Near-Obligate Nematode Endoparasitic Lifestyle from the Finished Genome of Drechmeria coniospora.</title>
        <authorList>
            <person name="Zhang L."/>
            <person name="Zhou Z."/>
            <person name="Guo Q."/>
            <person name="Fokkens L."/>
            <person name="Miskei M."/>
            <person name="Pocsi I."/>
            <person name="Zhang W."/>
            <person name="Chen M."/>
            <person name="Wang L."/>
            <person name="Sun Y."/>
            <person name="Donzelli B.G."/>
            <person name="Gibson D.M."/>
            <person name="Nelson D.R."/>
            <person name="Luo J.G."/>
            <person name="Rep M."/>
            <person name="Liu H."/>
            <person name="Yang S."/>
            <person name="Wang J."/>
            <person name="Krasnoff S.B."/>
            <person name="Xu Y."/>
            <person name="Molnar I."/>
            <person name="Lin M."/>
        </authorList>
    </citation>
    <scope>NUCLEOTIDE SEQUENCE [LARGE SCALE GENOMIC DNA]</scope>
    <source>
        <strain evidence="2 3">ARSEF 6962</strain>
    </source>
</reference>
<dbReference type="EMBL" id="LAYC01000002">
    <property type="protein sequence ID" value="KYK56982.1"/>
    <property type="molecule type" value="Genomic_DNA"/>
</dbReference>
<feature type="compositionally biased region" description="Low complexity" evidence="1">
    <location>
        <begin position="27"/>
        <end position="58"/>
    </location>
</feature>
<comment type="caution">
    <text evidence="2">The sequence shown here is derived from an EMBL/GenBank/DDBJ whole genome shotgun (WGS) entry which is preliminary data.</text>
</comment>
<dbReference type="Proteomes" id="UP000076580">
    <property type="component" value="Chromosome 02"/>
</dbReference>
<proteinExistence type="predicted"/>
<feature type="compositionally biased region" description="Polar residues" evidence="1">
    <location>
        <begin position="1"/>
        <end position="10"/>
    </location>
</feature>